<dbReference type="EMBL" id="BSOO01000027">
    <property type="protein sequence ID" value="GLR48493.1"/>
    <property type="molecule type" value="Genomic_DNA"/>
</dbReference>
<dbReference type="Proteomes" id="UP001156703">
    <property type="component" value="Unassembled WGS sequence"/>
</dbReference>
<dbReference type="RefSeq" id="WP_029941014.1">
    <property type="nucleotide sequence ID" value="NZ_BSOO01000027.1"/>
</dbReference>
<protein>
    <submittedName>
        <fullName evidence="2">Uncharacterized protein</fullName>
    </submittedName>
</protein>
<comment type="caution">
    <text evidence="2">The sequence shown here is derived from an EMBL/GenBank/DDBJ whole genome shotgun (WGS) entry which is preliminary data.</text>
</comment>
<feature type="transmembrane region" description="Helical" evidence="1">
    <location>
        <begin position="55"/>
        <end position="79"/>
    </location>
</feature>
<organism evidence="2 3">
    <name type="scientific">Sphingomonas astaxanthinifaciens DSM 22298</name>
    <dbReference type="NCBI Taxonomy" id="1123267"/>
    <lineage>
        <taxon>Bacteria</taxon>
        <taxon>Pseudomonadati</taxon>
        <taxon>Pseudomonadota</taxon>
        <taxon>Alphaproteobacteria</taxon>
        <taxon>Sphingomonadales</taxon>
        <taxon>Sphingomonadaceae</taxon>
        <taxon>Sphingomonas</taxon>
    </lineage>
</organism>
<feature type="transmembrane region" description="Helical" evidence="1">
    <location>
        <begin position="21"/>
        <end position="43"/>
    </location>
</feature>
<sequence length="141" mass="15650">MTTSNELSGELRLKQRERKIWLIKGSLFAIGLVSGGIVGYLVADDGFAPDAKWPPSLAIGLVATFLAAIGIGSWLLRALCDEVERQLQYKATAAAGLFYVLAYPVWFVLWKGGLLPEPSHWMLFLGFYAALAASYLFYRFR</sequence>
<feature type="transmembrane region" description="Helical" evidence="1">
    <location>
        <begin position="91"/>
        <end position="109"/>
    </location>
</feature>
<accession>A0ABQ5Z6W5</accession>
<name>A0ABQ5Z6W5_9SPHN</name>
<evidence type="ECO:0000313" key="3">
    <source>
        <dbReference type="Proteomes" id="UP001156703"/>
    </source>
</evidence>
<reference evidence="3" key="1">
    <citation type="journal article" date="2019" name="Int. J. Syst. Evol. Microbiol.">
        <title>The Global Catalogue of Microorganisms (GCM) 10K type strain sequencing project: providing services to taxonomists for standard genome sequencing and annotation.</title>
        <authorList>
            <consortium name="The Broad Institute Genomics Platform"/>
            <consortium name="The Broad Institute Genome Sequencing Center for Infectious Disease"/>
            <person name="Wu L."/>
            <person name="Ma J."/>
        </authorList>
    </citation>
    <scope>NUCLEOTIDE SEQUENCE [LARGE SCALE GENOMIC DNA]</scope>
    <source>
        <strain evidence="3">NBRC 102146</strain>
    </source>
</reference>
<feature type="transmembrane region" description="Helical" evidence="1">
    <location>
        <begin position="121"/>
        <end position="138"/>
    </location>
</feature>
<keyword evidence="1" id="KW-0812">Transmembrane</keyword>
<keyword evidence="3" id="KW-1185">Reference proteome</keyword>
<proteinExistence type="predicted"/>
<keyword evidence="1" id="KW-1133">Transmembrane helix</keyword>
<keyword evidence="1" id="KW-0472">Membrane</keyword>
<evidence type="ECO:0000256" key="1">
    <source>
        <dbReference type="SAM" id="Phobius"/>
    </source>
</evidence>
<gene>
    <name evidence="2" type="ORF">GCM10007925_22100</name>
</gene>
<evidence type="ECO:0000313" key="2">
    <source>
        <dbReference type="EMBL" id="GLR48493.1"/>
    </source>
</evidence>